<protein>
    <submittedName>
        <fullName evidence="3">Leucine-rich repeat serine/threonine-protein kinase 2</fullName>
    </submittedName>
</protein>
<dbReference type="Pfam" id="PF16095">
    <property type="entry name" value="COR-A"/>
    <property type="match status" value="1"/>
</dbReference>
<comment type="caution">
    <text evidence="3">The sequence shown here is derived from an EMBL/GenBank/DDBJ whole genome shotgun (WGS) entry which is preliminary data.</text>
</comment>
<dbReference type="InterPro" id="IPR032171">
    <property type="entry name" value="COR-A"/>
</dbReference>
<name>A0ABD2PIR6_9PLAT</name>
<dbReference type="InterPro" id="IPR036388">
    <property type="entry name" value="WH-like_DNA-bd_sf"/>
</dbReference>
<proteinExistence type="predicted"/>
<accession>A0ABD2PIR6</accession>
<keyword evidence="3" id="KW-0418">Kinase</keyword>
<keyword evidence="3" id="KW-0808">Transferase</keyword>
<evidence type="ECO:0000256" key="1">
    <source>
        <dbReference type="ARBA" id="ARBA00022737"/>
    </source>
</evidence>
<evidence type="ECO:0000313" key="4">
    <source>
        <dbReference type="Proteomes" id="UP001626550"/>
    </source>
</evidence>
<reference evidence="3 4" key="1">
    <citation type="submission" date="2024-11" db="EMBL/GenBank/DDBJ databases">
        <title>Adaptive evolution of stress response genes in parasites aligns with host niche diversity.</title>
        <authorList>
            <person name="Hahn C."/>
            <person name="Resl P."/>
        </authorList>
    </citation>
    <scope>NUCLEOTIDE SEQUENCE [LARGE SCALE GENOMIC DNA]</scope>
    <source>
        <strain evidence="3">EGGRZ-B1_66</strain>
        <tissue evidence="3">Body</tissue>
    </source>
</reference>
<feature type="non-terminal residue" evidence="3">
    <location>
        <position position="94"/>
    </location>
</feature>
<dbReference type="Proteomes" id="UP001626550">
    <property type="component" value="Unassembled WGS sequence"/>
</dbReference>
<gene>
    <name evidence="3" type="primary">LRRK2_2</name>
    <name evidence="3" type="ORF">Ciccas_014183</name>
</gene>
<dbReference type="Gene3D" id="1.10.10.10">
    <property type="entry name" value="Winged helix-like DNA-binding domain superfamily/Winged helix DNA-binding domain"/>
    <property type="match status" value="1"/>
</dbReference>
<dbReference type="AlphaFoldDB" id="A0ABD2PIR6"/>
<dbReference type="EMBL" id="JBJKFK010007706">
    <property type="protein sequence ID" value="KAL3307307.1"/>
    <property type="molecule type" value="Genomic_DNA"/>
</dbReference>
<organism evidence="3 4">
    <name type="scientific">Cichlidogyrus casuarinus</name>
    <dbReference type="NCBI Taxonomy" id="1844966"/>
    <lineage>
        <taxon>Eukaryota</taxon>
        <taxon>Metazoa</taxon>
        <taxon>Spiralia</taxon>
        <taxon>Lophotrochozoa</taxon>
        <taxon>Platyhelminthes</taxon>
        <taxon>Monogenea</taxon>
        <taxon>Monopisthocotylea</taxon>
        <taxon>Dactylogyridea</taxon>
        <taxon>Ancyrocephalidae</taxon>
        <taxon>Cichlidogyrus</taxon>
    </lineage>
</organism>
<keyword evidence="1" id="KW-0677">Repeat</keyword>
<keyword evidence="4" id="KW-1185">Reference proteome</keyword>
<sequence length="94" mass="10971">MGESIPSVWMKFESELLLKKANQRPYLPWADVRRCGKRCGIYADEIQRATKFLHDLGSIQFFENEMLQDIVIVRPQWLIDVMACLISVNNDKIV</sequence>
<feature type="domain" description="COR" evidence="2">
    <location>
        <begin position="6"/>
        <end position="88"/>
    </location>
</feature>
<evidence type="ECO:0000313" key="3">
    <source>
        <dbReference type="EMBL" id="KAL3307307.1"/>
    </source>
</evidence>
<dbReference type="GO" id="GO:0016301">
    <property type="term" value="F:kinase activity"/>
    <property type="evidence" value="ECO:0007669"/>
    <property type="project" value="UniProtKB-KW"/>
</dbReference>
<evidence type="ECO:0000259" key="2">
    <source>
        <dbReference type="Pfam" id="PF16095"/>
    </source>
</evidence>